<dbReference type="InterPro" id="IPR036236">
    <property type="entry name" value="Znf_C2H2_sf"/>
</dbReference>
<feature type="domain" description="C2H2-type" evidence="7">
    <location>
        <begin position="682"/>
        <end position="711"/>
    </location>
</feature>
<feature type="domain" description="C2H2-type" evidence="7">
    <location>
        <begin position="621"/>
        <end position="649"/>
    </location>
</feature>
<evidence type="ECO:0000313" key="9">
    <source>
        <dbReference type="Proteomes" id="UP000007110"/>
    </source>
</evidence>
<sequence>MSDVPSDSEDQSEELTEELTNWQAKERFVKEKVTNMHRFTNDVDIRRMPKETFVTAMADRATLALYADQIKSTNRVKRMFGETSVVSIHSGDKFVRVVLTENLPFLCTMCGETFVHTQPLQDHVEEKHGYFQNNIDQRAQRKKPIIIAKNFGRKEKSVIQEQDAAVDQDDESDNETMDNGAPEVPSDAALDGDGAQKEFLRPVTSSGITNTSDPEDRVELILSQMSSQEETLVQDTAREEDLDQSNTKEATVSTKTTTRNVQVVGKKQKKKKKKKRKEKYTLHNAEHIIKENEERERKKQKLDENGEPREVKKLRPFCVVCHLHCINRVTCREHLAEAHNIFPSREAAEKARELMKEQEKDAVVNGEVPNEQGSQGSDEQQDQSERSLENAESDIIKCEFCESYVFDEITLEMHMRAHCGNPGIKCDICREGILLWENMRMEELKDLGERILSRNRRPQDVDCDPGKSTPRKYPNSRVVSTCYECNEQFYHSSHMGNHYAKAHASITCKECGTTLPNMQALATHSLEKHRPGVFRCPWCPRRFHDRGKYNYHLAGHMGQYRCPGCGRNFVEKPSLNYHMKKYAKFPLHFQGCQTTVQEISFEKPFLSSGATDHQNRALTVMVCDLCNATFINKGTYTRHMNKVHPGHQGRSMDNSFVCDICGNVFWSRMNLTMHKKIHDKKFPCTYPGCTKRFWARSMMRKHVETHEGAPTYFCEDCGKTYKHSGSLRLHKRTHTNKRSKCDICFIEFKGRSNLAVHMQEAHDQELHFTCGVCEKQFNSRRRLLAHAKVHSEHLKDFVCEKCTCSFPEERLLLQHMRVHNKTYKCNYCHEVLGTTDALKSHHLKEHALPVQTVPATVQDFIPESIQIEVMDSEGVVIVEYPGADQEATDRAIAAIVSELQG</sequence>
<feature type="region of interest" description="Disordered" evidence="6">
    <location>
        <begin position="228"/>
        <end position="307"/>
    </location>
</feature>
<evidence type="ECO:0000256" key="5">
    <source>
        <dbReference type="PROSITE-ProRule" id="PRU00042"/>
    </source>
</evidence>
<dbReference type="PROSITE" id="PS50157">
    <property type="entry name" value="ZINC_FINGER_C2H2_2"/>
    <property type="match status" value="9"/>
</dbReference>
<dbReference type="GO" id="GO:0000981">
    <property type="term" value="F:DNA-binding transcription factor activity, RNA polymerase II-specific"/>
    <property type="evidence" value="ECO:0000318"/>
    <property type="project" value="GO_Central"/>
</dbReference>
<evidence type="ECO:0000256" key="4">
    <source>
        <dbReference type="ARBA" id="ARBA00022833"/>
    </source>
</evidence>
<dbReference type="RefSeq" id="XP_030833553.1">
    <property type="nucleotide sequence ID" value="XM_030977693.1"/>
</dbReference>
<dbReference type="SUPFAM" id="SSF57667">
    <property type="entry name" value="beta-beta-alpha zinc fingers"/>
    <property type="match status" value="5"/>
</dbReference>
<evidence type="ECO:0000256" key="3">
    <source>
        <dbReference type="ARBA" id="ARBA00022771"/>
    </source>
</evidence>
<dbReference type="GeneID" id="100888619"/>
<dbReference type="GO" id="GO:0005634">
    <property type="term" value="C:nucleus"/>
    <property type="evidence" value="ECO:0000318"/>
    <property type="project" value="GO_Central"/>
</dbReference>
<feature type="compositionally biased region" description="Basic and acidic residues" evidence="6">
    <location>
        <begin position="279"/>
        <end position="307"/>
    </location>
</feature>
<dbReference type="GO" id="GO:0006357">
    <property type="term" value="P:regulation of transcription by RNA polymerase II"/>
    <property type="evidence" value="ECO:0000318"/>
    <property type="project" value="GO_Central"/>
</dbReference>
<keyword evidence="9" id="KW-1185">Reference proteome</keyword>
<feature type="domain" description="C2H2-type" evidence="7">
    <location>
        <begin position="656"/>
        <end position="683"/>
    </location>
</feature>
<protein>
    <recommendedName>
        <fullName evidence="7">C2H2-type domain-containing protein</fullName>
    </recommendedName>
</protein>
<keyword evidence="1" id="KW-0479">Metal-binding</keyword>
<proteinExistence type="predicted"/>
<dbReference type="Gene3D" id="3.30.160.60">
    <property type="entry name" value="Classic Zinc Finger"/>
    <property type="match status" value="7"/>
</dbReference>
<evidence type="ECO:0000259" key="7">
    <source>
        <dbReference type="PROSITE" id="PS50157"/>
    </source>
</evidence>
<feature type="domain" description="C2H2-type" evidence="7">
    <location>
        <begin position="768"/>
        <end position="795"/>
    </location>
</feature>
<keyword evidence="3 5" id="KW-0863">Zinc-finger</keyword>
<dbReference type="GO" id="GO:0000977">
    <property type="term" value="F:RNA polymerase II transcription regulatory region sequence-specific DNA binding"/>
    <property type="evidence" value="ECO:0000318"/>
    <property type="project" value="GO_Central"/>
</dbReference>
<dbReference type="OrthoDB" id="8922241at2759"/>
<dbReference type="PANTHER" id="PTHR24379:SF127">
    <property type="entry name" value="BLOODY FINGERS-RELATED"/>
    <property type="match status" value="1"/>
</dbReference>
<feature type="domain" description="C2H2-type" evidence="7">
    <location>
        <begin position="105"/>
        <end position="128"/>
    </location>
</feature>
<evidence type="ECO:0000256" key="2">
    <source>
        <dbReference type="ARBA" id="ARBA00022737"/>
    </source>
</evidence>
<keyword evidence="4" id="KW-0862">Zinc</keyword>
<dbReference type="PANTHER" id="PTHR24379">
    <property type="entry name" value="KRAB AND ZINC FINGER DOMAIN-CONTAINING"/>
    <property type="match status" value="1"/>
</dbReference>
<reference evidence="8" key="2">
    <citation type="submission" date="2021-01" db="UniProtKB">
        <authorList>
            <consortium name="EnsemblMetazoa"/>
        </authorList>
    </citation>
    <scope>IDENTIFICATION</scope>
</reference>
<evidence type="ECO:0000256" key="1">
    <source>
        <dbReference type="ARBA" id="ARBA00022723"/>
    </source>
</evidence>
<dbReference type="PROSITE" id="PS00028">
    <property type="entry name" value="ZINC_FINGER_C2H2_1"/>
    <property type="match status" value="11"/>
</dbReference>
<dbReference type="OMA" id="THEGAPT"/>
<dbReference type="InterPro" id="IPR013087">
    <property type="entry name" value="Znf_C2H2_type"/>
</dbReference>
<feature type="region of interest" description="Disordered" evidence="6">
    <location>
        <begin position="158"/>
        <end position="191"/>
    </location>
</feature>
<feature type="region of interest" description="Disordered" evidence="6">
    <location>
        <begin position="350"/>
        <end position="388"/>
    </location>
</feature>
<reference evidence="9" key="1">
    <citation type="submission" date="2015-02" db="EMBL/GenBank/DDBJ databases">
        <title>Genome sequencing for Strongylocentrotus purpuratus.</title>
        <authorList>
            <person name="Murali S."/>
            <person name="Liu Y."/>
            <person name="Vee V."/>
            <person name="English A."/>
            <person name="Wang M."/>
            <person name="Skinner E."/>
            <person name="Han Y."/>
            <person name="Muzny D.M."/>
            <person name="Worley K.C."/>
            <person name="Gibbs R.A."/>
        </authorList>
    </citation>
    <scope>NUCLEOTIDE SEQUENCE</scope>
</reference>
<dbReference type="EnsemblMetazoa" id="XM_030977693">
    <property type="protein sequence ID" value="XP_030833553"/>
    <property type="gene ID" value="LOC100888619"/>
</dbReference>
<evidence type="ECO:0000256" key="6">
    <source>
        <dbReference type="SAM" id="MobiDB-lite"/>
    </source>
</evidence>
<dbReference type="KEGG" id="spu:100888619"/>
<feature type="domain" description="C2H2-type" evidence="7">
    <location>
        <begin position="534"/>
        <end position="561"/>
    </location>
</feature>
<feature type="domain" description="C2H2-type" evidence="7">
    <location>
        <begin position="797"/>
        <end position="824"/>
    </location>
</feature>
<dbReference type="Pfam" id="PF00096">
    <property type="entry name" value="zf-C2H2"/>
    <property type="match status" value="4"/>
</dbReference>
<keyword evidence="2" id="KW-0677">Repeat</keyword>
<evidence type="ECO:0000313" key="8">
    <source>
        <dbReference type="EnsemblMetazoa" id="XP_030833553"/>
    </source>
</evidence>
<feature type="domain" description="C2H2-type" evidence="7">
    <location>
        <begin position="560"/>
        <end position="588"/>
    </location>
</feature>
<feature type="domain" description="C2H2-type" evidence="7">
    <location>
        <begin position="712"/>
        <end position="739"/>
    </location>
</feature>
<dbReference type="SMART" id="SM00355">
    <property type="entry name" value="ZnF_C2H2"/>
    <property type="match status" value="15"/>
</dbReference>
<dbReference type="GO" id="GO:0008270">
    <property type="term" value="F:zinc ion binding"/>
    <property type="evidence" value="ECO:0007669"/>
    <property type="project" value="UniProtKB-KW"/>
</dbReference>
<feature type="compositionally biased region" description="Basic and acidic residues" evidence="6">
    <location>
        <begin position="350"/>
        <end position="362"/>
    </location>
</feature>
<dbReference type="AlphaFoldDB" id="A0A7M7SV27"/>
<name>A0A7M7SV27_STRPU</name>
<accession>A0A7M7SV27</accession>
<feature type="compositionally biased region" description="Basic residues" evidence="6">
    <location>
        <begin position="266"/>
        <end position="278"/>
    </location>
</feature>
<dbReference type="InParanoid" id="A0A7M7SV27"/>
<dbReference type="Proteomes" id="UP000007110">
    <property type="component" value="Unassembled WGS sequence"/>
</dbReference>
<feature type="compositionally biased region" description="Low complexity" evidence="6">
    <location>
        <begin position="247"/>
        <end position="258"/>
    </location>
</feature>
<organism evidence="8 9">
    <name type="scientific">Strongylocentrotus purpuratus</name>
    <name type="common">Purple sea urchin</name>
    <dbReference type="NCBI Taxonomy" id="7668"/>
    <lineage>
        <taxon>Eukaryota</taxon>
        <taxon>Metazoa</taxon>
        <taxon>Echinodermata</taxon>
        <taxon>Eleutherozoa</taxon>
        <taxon>Echinozoa</taxon>
        <taxon>Echinoidea</taxon>
        <taxon>Euechinoidea</taxon>
        <taxon>Echinacea</taxon>
        <taxon>Camarodonta</taxon>
        <taxon>Echinidea</taxon>
        <taxon>Strongylocentrotidae</taxon>
        <taxon>Strongylocentrotus</taxon>
    </lineage>
</organism>
<feature type="compositionally biased region" description="Acidic residues" evidence="6">
    <location>
        <begin position="164"/>
        <end position="176"/>
    </location>
</feature>